<organism evidence="2 3">
    <name type="scientific">Microbacterium capsulatum</name>
    <dbReference type="NCBI Taxonomy" id="3041921"/>
    <lineage>
        <taxon>Bacteria</taxon>
        <taxon>Bacillati</taxon>
        <taxon>Actinomycetota</taxon>
        <taxon>Actinomycetes</taxon>
        <taxon>Micrococcales</taxon>
        <taxon>Microbacteriaceae</taxon>
        <taxon>Microbacterium</taxon>
    </lineage>
</organism>
<dbReference type="Proteomes" id="UP001230289">
    <property type="component" value="Unassembled WGS sequence"/>
</dbReference>
<feature type="transmembrane region" description="Helical" evidence="1">
    <location>
        <begin position="69"/>
        <end position="89"/>
    </location>
</feature>
<evidence type="ECO:0000313" key="3">
    <source>
        <dbReference type="Proteomes" id="UP001230289"/>
    </source>
</evidence>
<keyword evidence="1" id="KW-1133">Transmembrane helix</keyword>
<dbReference type="RefSeq" id="WP_308490591.1">
    <property type="nucleotide sequence ID" value="NZ_JAVFCB010000013.1"/>
</dbReference>
<gene>
    <name evidence="2" type="ORF">RBR11_17120</name>
</gene>
<protein>
    <recommendedName>
        <fullName evidence="4">DUF304 domain-containing protein</fullName>
    </recommendedName>
</protein>
<proteinExistence type="predicted"/>
<evidence type="ECO:0008006" key="4">
    <source>
        <dbReference type="Google" id="ProtNLM"/>
    </source>
</evidence>
<comment type="caution">
    <text evidence="2">The sequence shown here is derived from an EMBL/GenBank/DDBJ whole genome shotgun (WGS) entry which is preliminary data.</text>
</comment>
<keyword evidence="1" id="KW-0472">Membrane</keyword>
<evidence type="ECO:0000256" key="1">
    <source>
        <dbReference type="SAM" id="Phobius"/>
    </source>
</evidence>
<sequence>MTGEIGTQRPPFVDARNDMRFLRGSARGARVGGGIWAVGLLLLAAYSAVAGFGGARIVVDGSFVDDTVGLPLLLGLAFGAVCAAAYFAIRPWFLGVFLADGLIVCRNWIRTYSFDVHEVTGIRLDSATTAFTGIGSRFILFVGRIRTIEIRERNGDQERAISLTCTLGRFKTVQAVADEMRAHAHIRPLLPDG</sequence>
<reference evidence="2 3" key="1">
    <citation type="submission" date="2023-08" db="EMBL/GenBank/DDBJ databases">
        <title>Microbacterium sp. nov., isolated from a waste landfill.</title>
        <authorList>
            <person name="Wen W."/>
        </authorList>
    </citation>
    <scope>NUCLEOTIDE SEQUENCE [LARGE SCALE GENOMIC DNA]</scope>
    <source>
        <strain evidence="2 3">ASV81</strain>
    </source>
</reference>
<name>A0ABU0XKG1_9MICO</name>
<accession>A0ABU0XKG1</accession>
<dbReference type="EMBL" id="JAVFCB010000013">
    <property type="protein sequence ID" value="MDQ4215639.1"/>
    <property type="molecule type" value="Genomic_DNA"/>
</dbReference>
<evidence type="ECO:0000313" key="2">
    <source>
        <dbReference type="EMBL" id="MDQ4215639.1"/>
    </source>
</evidence>
<feature type="transmembrane region" description="Helical" evidence="1">
    <location>
        <begin position="29"/>
        <end position="49"/>
    </location>
</feature>
<keyword evidence="1" id="KW-0812">Transmembrane</keyword>
<keyword evidence="3" id="KW-1185">Reference proteome</keyword>